<dbReference type="Gene3D" id="1.25.40.10">
    <property type="entry name" value="Tetratricopeptide repeat domain"/>
    <property type="match status" value="3"/>
</dbReference>
<evidence type="ECO:0000313" key="4">
    <source>
        <dbReference type="Proteomes" id="UP000280434"/>
    </source>
</evidence>
<dbReference type="Pfam" id="PF13283">
    <property type="entry name" value="NfrA_C"/>
    <property type="match status" value="1"/>
</dbReference>
<evidence type="ECO:0000313" key="3">
    <source>
        <dbReference type="EMBL" id="RKP44123.1"/>
    </source>
</evidence>
<comment type="caution">
    <text evidence="3">The sequence shown here is derived from an EMBL/GenBank/DDBJ whole genome shotgun (WGS) entry which is preliminary data.</text>
</comment>
<dbReference type="Proteomes" id="UP000280434">
    <property type="component" value="Unassembled WGS sequence"/>
</dbReference>
<dbReference type="InterPro" id="IPR025137">
    <property type="entry name" value="NfrA_C"/>
</dbReference>
<proteinExistence type="predicted"/>
<feature type="domain" description="Bacteriophage N4 adsorption protein A C-terminal" evidence="2">
    <location>
        <begin position="688"/>
        <end position="854"/>
    </location>
</feature>
<gene>
    <name evidence="3" type="ORF">D7S89_23205</name>
</gene>
<organism evidence="3 4">
    <name type="scientific">Trinickia fusca</name>
    <dbReference type="NCBI Taxonomy" id="2419777"/>
    <lineage>
        <taxon>Bacteria</taxon>
        <taxon>Pseudomonadati</taxon>
        <taxon>Pseudomonadota</taxon>
        <taxon>Betaproteobacteria</taxon>
        <taxon>Burkholderiales</taxon>
        <taxon>Burkholderiaceae</taxon>
        <taxon>Trinickia</taxon>
    </lineage>
</organism>
<accession>A0A494X905</accession>
<reference evidence="3 4" key="1">
    <citation type="submission" date="2018-10" db="EMBL/GenBank/DDBJ databases">
        <title>Paraburkholderia sp. 7MK8-2, isolated from soil.</title>
        <authorList>
            <person name="Gao Z.-H."/>
            <person name="Qiu L.-H."/>
        </authorList>
    </citation>
    <scope>NUCLEOTIDE SEQUENCE [LARGE SCALE GENOMIC DNA]</scope>
    <source>
        <strain evidence="3 4">7MK8-2</strain>
    </source>
</reference>
<dbReference type="EMBL" id="RBZV01000014">
    <property type="protein sequence ID" value="RKP44123.1"/>
    <property type="molecule type" value="Genomic_DNA"/>
</dbReference>
<dbReference type="InterPro" id="IPR011990">
    <property type="entry name" value="TPR-like_helical_dom_sf"/>
</dbReference>
<keyword evidence="1" id="KW-0732">Signal</keyword>
<sequence length="860" mass="91928">MTDARSIARHTMTRKWRACVLACAIGSMGAGWAGYATAEVARLDRPFKLDAATFAHAEPLPLAGAAYRVAQQAYAAYDRHDYPKAITFAREAIRQRPDVPALRVLLANALAARRQYAQASRSLGAAIHVLGPRRTLVARRAQIDALAQSVAQVARDRRAAAADGDALTGDAFTAAQNAYRAYADKRFADTVRYSEQAIALRPDVLRLRLLLVDAASAAGQDTRAWQADLDAVARFGDSEPLRLRRVFIGNGLAPQAARAGLSAREAGDLPGAVAHLHDAIAYAPDNIDYRVALFDALLASNDLAGVEAAAGEAIAYDSTEIMPFVFQAYAQAAQGRFDAADAALDRALHDDDATREDLRIAAAIAADIWIEEGRGERVKRALGSLASLGDDTTDALITQRLYSAQARMRAITASQASAPGASPDDGRSREQHIGQHARPIVDCITDEFGASCEVSPADAGFASARAAARAAERGNKEAAVRLAREAVALAPDQAQHRVELINVLDNAGASSEAQDEARAVVRDGLLAALPPMQAAYIAQQAGASDVALREFKRADASGKLTAGVLADAGFAATAAHSDADAVRYFERALDASSASTRRTDASLTPQQLDDIRGAHSEATRKWGFEASLDYRGAGMQPGFGSTPSPGIANNWQAGLEAYWRPFGSLGERMFELYARGYESFGVKDSGASGANSIEAALGARAKPFAKLDAIVAFEHIFALGSRAQSDWLARLAYSGGIGTERRTDVPAWWTTEVYAETGHYLQRGSTYATANVKAGRTYRMDRVSPRWTVFPYAVAGADYDSSINGSVPVGAGIGVSTRYAFRDSPYDTLRSYVDLSLQYRLKVAGDDRARGVFFDAVFSY</sequence>
<dbReference type="RefSeq" id="WP_121281215.1">
    <property type="nucleotide sequence ID" value="NZ_RBZV01000014.1"/>
</dbReference>
<protein>
    <submittedName>
        <fullName evidence="3">Bacteriophage N4 adsorption protein A</fullName>
    </submittedName>
</protein>
<keyword evidence="4" id="KW-1185">Reference proteome</keyword>
<evidence type="ECO:0000256" key="1">
    <source>
        <dbReference type="SAM" id="SignalP"/>
    </source>
</evidence>
<evidence type="ECO:0000259" key="2">
    <source>
        <dbReference type="Pfam" id="PF13283"/>
    </source>
</evidence>
<dbReference type="AlphaFoldDB" id="A0A494X905"/>
<name>A0A494X905_9BURK</name>
<dbReference type="SUPFAM" id="SSF48452">
    <property type="entry name" value="TPR-like"/>
    <property type="match status" value="2"/>
</dbReference>
<dbReference type="OrthoDB" id="7399085at2"/>
<feature type="chain" id="PRO_5019720609" evidence="1">
    <location>
        <begin position="39"/>
        <end position="860"/>
    </location>
</feature>
<feature type="signal peptide" evidence="1">
    <location>
        <begin position="1"/>
        <end position="38"/>
    </location>
</feature>